<protein>
    <recommendedName>
        <fullName evidence="11">RING finger protein 17</fullName>
    </recommendedName>
</protein>
<evidence type="ECO:0008006" key="11">
    <source>
        <dbReference type="Google" id="ProtNLM"/>
    </source>
</evidence>
<dbReference type="InterPro" id="IPR000315">
    <property type="entry name" value="Znf_B-box"/>
</dbReference>
<dbReference type="PANTHER" id="PTHR16442:SF1">
    <property type="entry name" value="RING FINGER PROTEIN 17"/>
    <property type="match status" value="1"/>
</dbReference>
<dbReference type="Gene3D" id="3.30.40.10">
    <property type="entry name" value="Zinc/RING finger domain, C3HC4 (zinc finger)"/>
    <property type="match status" value="1"/>
</dbReference>
<evidence type="ECO:0000313" key="9">
    <source>
        <dbReference type="EMBL" id="KAK3707397.1"/>
    </source>
</evidence>
<feature type="region of interest" description="Disordered" evidence="5">
    <location>
        <begin position="1855"/>
        <end position="1901"/>
    </location>
</feature>
<feature type="compositionally biased region" description="Low complexity" evidence="5">
    <location>
        <begin position="479"/>
        <end position="490"/>
    </location>
</feature>
<dbReference type="SUPFAM" id="SSF57850">
    <property type="entry name" value="RING/U-box"/>
    <property type="match status" value="1"/>
</dbReference>
<feature type="region of interest" description="Disordered" evidence="5">
    <location>
        <begin position="471"/>
        <end position="492"/>
    </location>
</feature>
<keyword evidence="10" id="KW-1185">Reference proteome</keyword>
<dbReference type="InterPro" id="IPR027370">
    <property type="entry name" value="Znf-RING_euk"/>
</dbReference>
<feature type="compositionally biased region" description="Polar residues" evidence="5">
    <location>
        <begin position="1036"/>
        <end position="1049"/>
    </location>
</feature>
<dbReference type="FunFam" id="2.30.30.140:FF:000018">
    <property type="entry name" value="Serine/threonine-protein kinase 31"/>
    <property type="match status" value="3"/>
</dbReference>
<evidence type="ECO:0000259" key="6">
    <source>
        <dbReference type="PROSITE" id="PS50089"/>
    </source>
</evidence>
<dbReference type="CDD" id="cd19757">
    <property type="entry name" value="Bbox1"/>
    <property type="match status" value="1"/>
</dbReference>
<feature type="domain" description="RING-type" evidence="6">
    <location>
        <begin position="35"/>
        <end position="95"/>
    </location>
</feature>
<dbReference type="PROSITE" id="PS50089">
    <property type="entry name" value="ZF_RING_2"/>
    <property type="match status" value="1"/>
</dbReference>
<evidence type="ECO:0000256" key="2">
    <source>
        <dbReference type="ARBA" id="ARBA00022771"/>
    </source>
</evidence>
<dbReference type="Gene3D" id="3.30.160.60">
    <property type="entry name" value="Classic Zinc Finger"/>
    <property type="match status" value="1"/>
</dbReference>
<feature type="domain" description="Tudor" evidence="8">
    <location>
        <begin position="1125"/>
        <end position="1182"/>
    </location>
</feature>
<accession>A0AAE0XS98</accession>
<dbReference type="Pfam" id="PF00567">
    <property type="entry name" value="TUDOR"/>
    <property type="match status" value="5"/>
</dbReference>
<feature type="region of interest" description="Disordered" evidence="5">
    <location>
        <begin position="944"/>
        <end position="978"/>
    </location>
</feature>
<evidence type="ECO:0000256" key="1">
    <source>
        <dbReference type="ARBA" id="ARBA00022723"/>
    </source>
</evidence>
<feature type="compositionally biased region" description="Polar residues" evidence="5">
    <location>
        <begin position="967"/>
        <end position="978"/>
    </location>
</feature>
<dbReference type="SMART" id="SM00336">
    <property type="entry name" value="BBOX"/>
    <property type="match status" value="2"/>
</dbReference>
<feature type="domain" description="B box-type" evidence="7">
    <location>
        <begin position="205"/>
        <end position="246"/>
    </location>
</feature>
<dbReference type="SMART" id="SM00333">
    <property type="entry name" value="TUDOR"/>
    <property type="match status" value="5"/>
</dbReference>
<feature type="domain" description="Tudor" evidence="8">
    <location>
        <begin position="787"/>
        <end position="845"/>
    </location>
</feature>
<sequence length="1901" mass="213950">MNNNTITQASLRVCHPKVNKTLKERGTAIMKPRTCALCNSAYTTYKTRLSSSRNGSSKVPLLLQCGHTFCESCLISKVVQKKGLQSQHIICPICKGYTPLQNGIKDLHSNLYLLGLLGIDERSRLQLNLGDFVPNASRQKHARKGDTEFFGRKCKICDITKASCKCQECDSIMCSNCFERFHRVSAAIRQHQPVPLVVAKNETQSTSPNCEEHGRLIEYYCTDDNTAICSRCYIIGNHKNHSIISFEEKNKELLNDIEIETEAAQKVIHLLDKSDENLALFVPDFEQEIKKVVETMADSFLQMHTLLQVREMEITDSLTQIFKNFTISMEERRESFFVNKMELEAAVRNAKMLIENNALVIDSAALLENLRAAKSMPCFVKKNHSESDLSVQWDETCKEDLVKSIQSFGSIIGNGLDSLAFLSFENAPPDFEDQDNDDRASVTSSVSTSGRNKINRISSTISSSDGVIIENSDADSDVSRPSRSKQISSSEGAKQPFQEALILPVIKGKAQEVSVAHIYSPNDFLVQLSSNKRKLETLSHNINTWCRREASIKHTPLKVEVGSFILARYSVDKTWYRAKVLGLVEDNTGSKNNSKVHVQYIDYGNEEYVSLKELRNMEKRFMLYPVFTVRCCLGDLGPYDEQKPWSPDTVAEFQKMTENQVFLLSAFAEQGKIYEVDLLYIPNENVLDDGYVSVRDTLVFLELARFKTHSDAAKHMPTPSSYKKVDFIKPTLMKSGITVDVKVTSVESPSKFHIMCKGDEHVYYLNMQEEMQEMYSNDLLNIYSLYYPRLHMVCSALAKDGSWYRAKVVSPPKLGKVTVSLVDVGSTLLVGCDHLKKLHSKFVKLPAQAVPCSLADISPVTDARGKWSAEAKHWCKSTMVQASGIARVKRWGEPAELVLWLGSKVSAPANHSINFLLVEMGYAISTGLSSVGTTQKSLYESGIHSISSSRGNTRQSSKAKTRGRCVDSNNSLQVSSHQSHPSFLSYASSLTDAPHQSAQDKDIRSPHKKNMKATEIAEAKSTKNKTRRSPKKAKTQEQATQPISEIEQTASREKERVQKDIQRALSNDSTIDSNFNSIYIEVIISSYESPSDFVLQVKDREHQLETLMRDLQAEYKNSSSSSDAMWKVGEFCAVKHPDDELWYRGKILSCSPDYLIEMVDFGFKKIVDCLDIRVLTRPLGEFMECAAVRCHIANLVPAGSGDPTKWSRTAIEFMKSETKDRRLYIKQEGDVNDQGLPIDIIVETEIPETAFDPAIRMYHSLRQAILDKGLAMPTKRVSQPSTPDVDGFEPFQRVIFEKQIRVYNPAAEPVDALTNGKPSLPETLDFCEANGTKTKFASSATDLQGQPTSDEGYIEQAMVEPLTLPEYPLLPISEPLDVFPTYVDHIGIIYVQPKEWEDMVIHLDYELQRVYSSISSVPAKQWQTEQVCVAYYPTDDRWYRAVVKELLDNEVKVQYIDYGNTEIVKLNYLREMLPEFGKIHPLALYCKLHDIVPNTLDNQWPLPVLEYIHELIVNAWCGMKIVTMEENSLLQVKLTKTNGLDLGCLLVEQGMASRISDLAQEYDRSRLITQVLSEHNPFPTLEVGGCGDTFLATLTHVELPNLIYLQRVRVPDPEELDFVKSGDVAKINSMIDDFEVMTQKLNSCKSMPLSQLPDVGFMCAAKYSYDDVWYRALVINSYKSEGASLILYVDFGTSEVVPMDKLRILPSEFWSLPSQAIRVFFNIVPPSGPEGFWRRESINSVVQALACKEIFVKITQTNPLTAELLTAGEEDEMHLAYESVIEAGLALLPESLESLGIQDDEDVVVEGREQGQRIDNETVETRMEQPELEASDSKARENWWGIDTDKSERAIQTGEMTEFEESPAVCIKGDEVFSSSDGWTTDEEEDEDSDGTVVKAIGNET</sequence>
<dbReference type="EMBL" id="JAWDGP010007719">
    <property type="protein sequence ID" value="KAK3707397.1"/>
    <property type="molecule type" value="Genomic_DNA"/>
</dbReference>
<dbReference type="Proteomes" id="UP001283361">
    <property type="component" value="Unassembled WGS sequence"/>
</dbReference>
<feature type="domain" description="Tudor" evidence="8">
    <location>
        <begin position="1421"/>
        <end position="1479"/>
    </location>
</feature>
<feature type="region of interest" description="Disordered" evidence="5">
    <location>
        <begin position="994"/>
        <end position="1055"/>
    </location>
</feature>
<dbReference type="InterPro" id="IPR002999">
    <property type="entry name" value="Tudor"/>
</dbReference>
<reference evidence="9" key="1">
    <citation type="journal article" date="2023" name="G3 (Bethesda)">
        <title>A reference genome for the long-term kleptoplast-retaining sea slug Elysia crispata morphotype clarki.</title>
        <authorList>
            <person name="Eastman K.E."/>
            <person name="Pendleton A.L."/>
            <person name="Shaikh M.A."/>
            <person name="Suttiyut T."/>
            <person name="Ogas R."/>
            <person name="Tomko P."/>
            <person name="Gavelis G."/>
            <person name="Widhalm J.R."/>
            <person name="Wisecaver J.H."/>
        </authorList>
    </citation>
    <scope>NUCLEOTIDE SEQUENCE</scope>
    <source>
        <strain evidence="9">ECLA1</strain>
    </source>
</reference>
<dbReference type="Gene3D" id="2.40.50.90">
    <property type="match status" value="4"/>
</dbReference>
<dbReference type="InterPro" id="IPR001841">
    <property type="entry name" value="Znf_RING"/>
</dbReference>
<dbReference type="PROSITE" id="PS50304">
    <property type="entry name" value="TUDOR"/>
    <property type="match status" value="5"/>
</dbReference>
<evidence type="ECO:0000259" key="7">
    <source>
        <dbReference type="PROSITE" id="PS50119"/>
    </source>
</evidence>
<dbReference type="PANTHER" id="PTHR16442">
    <property type="entry name" value="RING FINGER PROTEIN 17"/>
    <property type="match status" value="1"/>
</dbReference>
<dbReference type="Gene3D" id="2.30.30.140">
    <property type="match status" value="5"/>
</dbReference>
<evidence type="ECO:0000256" key="3">
    <source>
        <dbReference type="ARBA" id="ARBA00022833"/>
    </source>
</evidence>
<evidence type="ECO:0000313" key="10">
    <source>
        <dbReference type="Proteomes" id="UP001283361"/>
    </source>
</evidence>
<dbReference type="CDD" id="cd20379">
    <property type="entry name" value="Tudor_dTUD-like"/>
    <property type="match status" value="1"/>
</dbReference>
<feature type="compositionally biased region" description="Basic residues" evidence="5">
    <location>
        <begin position="1022"/>
        <end position="1033"/>
    </location>
</feature>
<feature type="compositionally biased region" description="Polar residues" evidence="5">
    <location>
        <begin position="944"/>
        <end position="956"/>
    </location>
</feature>
<evidence type="ECO:0000256" key="4">
    <source>
        <dbReference type="PROSITE-ProRule" id="PRU00024"/>
    </source>
</evidence>
<dbReference type="InterPro" id="IPR035437">
    <property type="entry name" value="SNase_OB-fold_sf"/>
</dbReference>
<dbReference type="Pfam" id="PF13445">
    <property type="entry name" value="zf-RING_UBOX"/>
    <property type="match status" value="1"/>
</dbReference>
<keyword evidence="3" id="KW-0862">Zinc</keyword>
<dbReference type="CDD" id="cd19769">
    <property type="entry name" value="Bbox2_TRIM16-like"/>
    <property type="match status" value="1"/>
</dbReference>
<keyword evidence="1" id="KW-0479">Metal-binding</keyword>
<feature type="compositionally biased region" description="Acidic residues" evidence="5">
    <location>
        <begin position="1880"/>
        <end position="1890"/>
    </location>
</feature>
<dbReference type="InterPro" id="IPR013083">
    <property type="entry name" value="Znf_RING/FYVE/PHD"/>
</dbReference>
<name>A0AAE0XS98_9GAST</name>
<comment type="caution">
    <text evidence="9">The sequence shown here is derived from an EMBL/GenBank/DDBJ whole genome shotgun (WGS) entry which is preliminary data.</text>
</comment>
<feature type="domain" description="B box-type" evidence="7">
    <location>
        <begin position="154"/>
        <end position="196"/>
    </location>
</feature>
<keyword evidence="2 4" id="KW-0863">Zinc-finger</keyword>
<feature type="domain" description="Tudor" evidence="8">
    <location>
        <begin position="558"/>
        <end position="624"/>
    </location>
</feature>
<dbReference type="GO" id="GO:0008270">
    <property type="term" value="F:zinc ion binding"/>
    <property type="evidence" value="ECO:0007669"/>
    <property type="project" value="UniProtKB-KW"/>
</dbReference>
<feature type="domain" description="Tudor" evidence="8">
    <location>
        <begin position="1652"/>
        <end position="1712"/>
    </location>
</feature>
<evidence type="ECO:0000259" key="8">
    <source>
        <dbReference type="PROSITE" id="PS50304"/>
    </source>
</evidence>
<dbReference type="Pfam" id="PF00643">
    <property type="entry name" value="zf-B_box"/>
    <property type="match status" value="1"/>
</dbReference>
<proteinExistence type="predicted"/>
<organism evidence="9 10">
    <name type="scientific">Elysia crispata</name>
    <name type="common">lettuce slug</name>
    <dbReference type="NCBI Taxonomy" id="231223"/>
    <lineage>
        <taxon>Eukaryota</taxon>
        <taxon>Metazoa</taxon>
        <taxon>Spiralia</taxon>
        <taxon>Lophotrochozoa</taxon>
        <taxon>Mollusca</taxon>
        <taxon>Gastropoda</taxon>
        <taxon>Heterobranchia</taxon>
        <taxon>Euthyneura</taxon>
        <taxon>Panpulmonata</taxon>
        <taxon>Sacoglossa</taxon>
        <taxon>Placobranchoidea</taxon>
        <taxon>Plakobranchidae</taxon>
        <taxon>Elysia</taxon>
    </lineage>
</organism>
<gene>
    <name evidence="9" type="ORF">RRG08_034454</name>
</gene>
<dbReference type="SMART" id="SM00184">
    <property type="entry name" value="RING"/>
    <property type="match status" value="2"/>
</dbReference>
<dbReference type="SUPFAM" id="SSF63748">
    <property type="entry name" value="Tudor/PWWP/MBT"/>
    <property type="match status" value="5"/>
</dbReference>
<dbReference type="SUPFAM" id="SSF57845">
    <property type="entry name" value="B-box zinc-binding domain"/>
    <property type="match status" value="1"/>
</dbReference>
<evidence type="ECO:0000256" key="5">
    <source>
        <dbReference type="SAM" id="MobiDB-lite"/>
    </source>
</evidence>
<dbReference type="InterPro" id="IPR017907">
    <property type="entry name" value="Znf_RING_CS"/>
</dbReference>
<dbReference type="PROSITE" id="PS00518">
    <property type="entry name" value="ZF_RING_1"/>
    <property type="match status" value="1"/>
</dbReference>
<dbReference type="PROSITE" id="PS50119">
    <property type="entry name" value="ZF_BBOX"/>
    <property type="match status" value="2"/>
</dbReference>